<dbReference type="PANTHER" id="PTHR33308">
    <property type="entry name" value="PEPTIDOGLYCAN HYDROLASE FLGJ"/>
    <property type="match status" value="1"/>
</dbReference>
<keyword evidence="2" id="KW-0812">Transmembrane</keyword>
<protein>
    <submittedName>
        <fullName evidence="4">Mannosyl-glycoprotein endo-beta-N-acetylglucosamidase</fullName>
    </submittedName>
</protein>
<feature type="transmembrane region" description="Helical" evidence="2">
    <location>
        <begin position="27"/>
        <end position="45"/>
    </location>
</feature>
<dbReference type="Pfam" id="PF01832">
    <property type="entry name" value="Glucosaminidase"/>
    <property type="match status" value="1"/>
</dbReference>
<feature type="domain" description="Mannosyl-glycoprotein endo-beta-N-acetylglucosamidase-like" evidence="3">
    <location>
        <begin position="124"/>
        <end position="272"/>
    </location>
</feature>
<dbReference type="OrthoDB" id="977752at2"/>
<sequence>MHHTTNAKEGHAAITLQALANSLRRNWLNGILLGLALYIVFFKNISITFNLSGASSGSTAPAVYEAASYAKPAALRGPTSTDHASILPNPAPRWDERSADDFPNLTFVLRPGYAAQLRIRPEIPEAKMGICQRYIQTYKGIAIAEMEQYGVPASITLAQALLESDAGSSELALASNNHFGIKCKAKCLGCTCRNYADDDQYDMFRVFESPEEGFREHSILLQGERYLHLQNLNITDYRSWAEGIKAAGYATDPAYADKLIRIIEALGLSVYDQLGA</sequence>
<dbReference type="EMBL" id="VOOR01000002">
    <property type="protein sequence ID" value="TXB69459.1"/>
    <property type="molecule type" value="Genomic_DNA"/>
</dbReference>
<organism evidence="4 5">
    <name type="scientific">Phaeodactylibacter luteus</name>
    <dbReference type="NCBI Taxonomy" id="1564516"/>
    <lineage>
        <taxon>Bacteria</taxon>
        <taxon>Pseudomonadati</taxon>
        <taxon>Bacteroidota</taxon>
        <taxon>Saprospiria</taxon>
        <taxon>Saprospirales</taxon>
        <taxon>Haliscomenobacteraceae</taxon>
        <taxon>Phaeodactylibacter</taxon>
    </lineage>
</organism>
<dbReference type="Gene3D" id="1.10.530.10">
    <property type="match status" value="1"/>
</dbReference>
<comment type="caution">
    <text evidence="4">The sequence shown here is derived from an EMBL/GenBank/DDBJ whole genome shotgun (WGS) entry which is preliminary data.</text>
</comment>
<evidence type="ECO:0000313" key="4">
    <source>
        <dbReference type="EMBL" id="TXB69459.1"/>
    </source>
</evidence>
<dbReference type="AlphaFoldDB" id="A0A5C6S4W4"/>
<keyword evidence="2" id="KW-0472">Membrane</keyword>
<reference evidence="4 5" key="1">
    <citation type="submission" date="2019-08" db="EMBL/GenBank/DDBJ databases">
        <title>Genome of Phaeodactylibacter luteus.</title>
        <authorList>
            <person name="Bowman J.P."/>
        </authorList>
    </citation>
    <scope>NUCLEOTIDE SEQUENCE [LARGE SCALE GENOMIC DNA]</scope>
    <source>
        <strain evidence="4 5">KCTC 42180</strain>
    </source>
</reference>
<evidence type="ECO:0000256" key="1">
    <source>
        <dbReference type="ARBA" id="ARBA00022801"/>
    </source>
</evidence>
<keyword evidence="2" id="KW-1133">Transmembrane helix</keyword>
<dbReference type="RefSeq" id="WP_147165591.1">
    <property type="nucleotide sequence ID" value="NZ_VOOR01000002.1"/>
</dbReference>
<name>A0A5C6S4W4_9BACT</name>
<gene>
    <name evidence="4" type="ORF">FRY97_01210</name>
</gene>
<dbReference type="InterPro" id="IPR051056">
    <property type="entry name" value="Glycosyl_Hydrolase_73"/>
</dbReference>
<keyword evidence="1" id="KW-0378">Hydrolase</keyword>
<dbReference type="InterPro" id="IPR002901">
    <property type="entry name" value="MGlyc_endo_b_GlcNAc-like_dom"/>
</dbReference>
<dbReference type="GO" id="GO:0004040">
    <property type="term" value="F:amidase activity"/>
    <property type="evidence" value="ECO:0007669"/>
    <property type="project" value="InterPro"/>
</dbReference>
<evidence type="ECO:0000256" key="2">
    <source>
        <dbReference type="SAM" id="Phobius"/>
    </source>
</evidence>
<accession>A0A5C6S4W4</accession>
<evidence type="ECO:0000259" key="3">
    <source>
        <dbReference type="SMART" id="SM00047"/>
    </source>
</evidence>
<dbReference type="Proteomes" id="UP000321580">
    <property type="component" value="Unassembled WGS sequence"/>
</dbReference>
<dbReference type="PANTHER" id="PTHR33308:SF9">
    <property type="entry name" value="PEPTIDOGLYCAN HYDROLASE FLGJ"/>
    <property type="match status" value="1"/>
</dbReference>
<proteinExistence type="predicted"/>
<keyword evidence="5" id="KW-1185">Reference proteome</keyword>
<evidence type="ECO:0000313" key="5">
    <source>
        <dbReference type="Proteomes" id="UP000321580"/>
    </source>
</evidence>
<dbReference type="SMART" id="SM00047">
    <property type="entry name" value="LYZ2"/>
    <property type="match status" value="1"/>
</dbReference>